<accession>A0A445E9H5</accession>
<name>A0A445E9H5_ARAHY</name>
<dbReference type="Gene3D" id="3.80.10.10">
    <property type="entry name" value="Ribonuclease Inhibitor"/>
    <property type="match status" value="1"/>
</dbReference>
<dbReference type="Pfam" id="PF23598">
    <property type="entry name" value="LRR_14"/>
    <property type="match status" value="1"/>
</dbReference>
<feature type="domain" description="Disease resistance R13L4/SHOC-2-like LRR" evidence="2">
    <location>
        <begin position="118"/>
        <end position="444"/>
    </location>
</feature>
<dbReference type="InterPro" id="IPR055414">
    <property type="entry name" value="LRR_R13L4/SHOC2-like"/>
</dbReference>
<keyword evidence="1" id="KW-0677">Repeat</keyword>
<dbReference type="EMBL" id="SDMP01000002">
    <property type="protein sequence ID" value="RYR72077.1"/>
    <property type="molecule type" value="Genomic_DNA"/>
</dbReference>
<organism evidence="3 4">
    <name type="scientific">Arachis hypogaea</name>
    <name type="common">Peanut</name>
    <dbReference type="NCBI Taxonomy" id="3818"/>
    <lineage>
        <taxon>Eukaryota</taxon>
        <taxon>Viridiplantae</taxon>
        <taxon>Streptophyta</taxon>
        <taxon>Embryophyta</taxon>
        <taxon>Tracheophyta</taxon>
        <taxon>Spermatophyta</taxon>
        <taxon>Magnoliopsida</taxon>
        <taxon>eudicotyledons</taxon>
        <taxon>Gunneridae</taxon>
        <taxon>Pentapetalae</taxon>
        <taxon>rosids</taxon>
        <taxon>fabids</taxon>
        <taxon>Fabales</taxon>
        <taxon>Fabaceae</taxon>
        <taxon>Papilionoideae</taxon>
        <taxon>50 kb inversion clade</taxon>
        <taxon>dalbergioids sensu lato</taxon>
        <taxon>Dalbergieae</taxon>
        <taxon>Pterocarpus clade</taxon>
        <taxon>Arachis</taxon>
    </lineage>
</organism>
<dbReference type="STRING" id="3818.A0A445E9H5"/>
<keyword evidence="4" id="KW-1185">Reference proteome</keyword>
<sequence length="510" mass="56761">MAQGFISSSDQDEDDMEKQAWRCIKELLDRYIFKESKIDDNGNFKFRLEGRMGDFLKSHVGGEYQSRFLGYYEKEPTEEGLITRHYTLNVGVQASLPESIPRAEKLHTLMILSDQYSFPDPINTANLLRRTKRLRALHLSSCSIKELPPNIAQLLHLRYLDLSFNHDLKKLPKAICSLLHLQTLNLNGCDSLQKLPKDIGKLVNLLYLEILWTTSLSYLPKGIATLTMLRRLNRFFGNSSANNSKACNLGDLENLNKIRGHITIDGLGAEADVSGAKKASLKNKKDLLGLELWFSFVGPEQKDEAVLEALEAPPGLQGLGIFYYQGESFPNWMTALQNLTHVMLADCSNCSDLPPLGKLLALQSLTIKNMSKVNMVGSGFLGIQLNNAAAGAESSSSSSSEAFPKLQELCFEKLNNWENWIGIGDDGDCAKVIMPSLSSLSIINCSKLKTIPNYIKLKTNLSGGIERCPSLDLSQDQLSRIFQGTTTTDKVVHNGSDKILTSLGIHLFYY</sequence>
<dbReference type="InterPro" id="IPR032675">
    <property type="entry name" value="LRR_dom_sf"/>
</dbReference>
<dbReference type="AlphaFoldDB" id="A0A445E9H5"/>
<protein>
    <recommendedName>
        <fullName evidence="2">Disease resistance R13L4/SHOC-2-like LRR domain-containing protein</fullName>
    </recommendedName>
</protein>
<evidence type="ECO:0000313" key="3">
    <source>
        <dbReference type="EMBL" id="RYR72077.1"/>
    </source>
</evidence>
<evidence type="ECO:0000259" key="2">
    <source>
        <dbReference type="Pfam" id="PF23598"/>
    </source>
</evidence>
<dbReference type="PANTHER" id="PTHR47186">
    <property type="entry name" value="LEUCINE-RICH REPEAT-CONTAINING PROTEIN 57"/>
    <property type="match status" value="1"/>
</dbReference>
<dbReference type="Proteomes" id="UP000289738">
    <property type="component" value="Chromosome A02"/>
</dbReference>
<evidence type="ECO:0000256" key="1">
    <source>
        <dbReference type="ARBA" id="ARBA00022737"/>
    </source>
</evidence>
<reference evidence="3 4" key="1">
    <citation type="submission" date="2019-01" db="EMBL/GenBank/DDBJ databases">
        <title>Sequencing of cultivated peanut Arachis hypogaea provides insights into genome evolution and oil improvement.</title>
        <authorList>
            <person name="Chen X."/>
        </authorList>
    </citation>
    <scope>NUCLEOTIDE SEQUENCE [LARGE SCALE GENOMIC DNA]</scope>
    <source>
        <strain evidence="4">cv. Fuhuasheng</strain>
        <tissue evidence="3">Leaves</tissue>
    </source>
</reference>
<proteinExistence type="predicted"/>
<gene>
    <name evidence="3" type="ORF">Ahy_A02g006274</name>
</gene>
<evidence type="ECO:0000313" key="4">
    <source>
        <dbReference type="Proteomes" id="UP000289738"/>
    </source>
</evidence>
<dbReference type="SUPFAM" id="SSF52058">
    <property type="entry name" value="L domain-like"/>
    <property type="match status" value="1"/>
</dbReference>
<dbReference type="PANTHER" id="PTHR47186:SF30">
    <property type="entry name" value="EF-HAND DOMAIN-CONTAINING PROTEIN"/>
    <property type="match status" value="1"/>
</dbReference>
<comment type="caution">
    <text evidence="3">The sequence shown here is derived from an EMBL/GenBank/DDBJ whole genome shotgun (WGS) entry which is preliminary data.</text>
</comment>